<dbReference type="SUPFAM" id="SSF53271">
    <property type="entry name" value="PRTase-like"/>
    <property type="match status" value="1"/>
</dbReference>
<evidence type="ECO:0000256" key="1">
    <source>
        <dbReference type="ARBA" id="ARBA00008007"/>
    </source>
</evidence>
<sequence>MFNEIFSGKCPACSGASAINAPLCSSCLSQIKPFIHFCGKCGFPLSKPGASCYRCKGKLSKRITNIYALYHYDKTVRSIILQMKFHYNVRLGYTFKKLINLPNFVTKYDGIITVPSHFFRHFFRFYHPADLLAKYTAFKLNIPLLHNLKRVRYTKFQSHISKEERKENVHNAFKCSKFNENIKNILLIDDILTTGATINQCVNEIYKAGAKRIDVLVFAK</sequence>
<dbReference type="CDD" id="cd06223">
    <property type="entry name" value="PRTases_typeI"/>
    <property type="match status" value="1"/>
</dbReference>
<dbReference type="InterPro" id="IPR000836">
    <property type="entry name" value="PRTase_dom"/>
</dbReference>
<dbReference type="InterPro" id="IPR051910">
    <property type="entry name" value="ComF/GntX_DNA_util-trans"/>
</dbReference>
<proteinExistence type="inferred from homology"/>
<reference evidence="2" key="2">
    <citation type="submission" date="2021-04" db="EMBL/GenBank/DDBJ databases">
        <authorList>
            <person name="Gilroy R."/>
        </authorList>
    </citation>
    <scope>NUCLEOTIDE SEQUENCE</scope>
    <source>
        <strain evidence="2">ChiW4-1371</strain>
    </source>
</reference>
<accession>A0A9D2GSZ4</accession>
<dbReference type="Gene3D" id="3.40.50.2020">
    <property type="match status" value="1"/>
</dbReference>
<comment type="similarity">
    <text evidence="1">Belongs to the ComF/GntX family.</text>
</comment>
<reference evidence="2" key="1">
    <citation type="journal article" date="2021" name="PeerJ">
        <title>Extensive microbial diversity within the chicken gut microbiome revealed by metagenomics and culture.</title>
        <authorList>
            <person name="Gilroy R."/>
            <person name="Ravi A."/>
            <person name="Getino M."/>
            <person name="Pursley I."/>
            <person name="Horton D.L."/>
            <person name="Alikhan N.F."/>
            <person name="Baker D."/>
            <person name="Gharbi K."/>
            <person name="Hall N."/>
            <person name="Watson M."/>
            <person name="Adriaenssens E.M."/>
            <person name="Foster-Nyarko E."/>
            <person name="Jarju S."/>
            <person name="Secka A."/>
            <person name="Antonio M."/>
            <person name="Oren A."/>
            <person name="Chaudhuri R.R."/>
            <person name="La Ragione R."/>
            <person name="Hildebrand F."/>
            <person name="Pallen M.J."/>
        </authorList>
    </citation>
    <scope>NUCLEOTIDE SEQUENCE</scope>
    <source>
        <strain evidence="2">ChiW4-1371</strain>
    </source>
</reference>
<organism evidence="2 3">
    <name type="scientific">Candidatus Mucispirillum faecigallinarum</name>
    <dbReference type="NCBI Taxonomy" id="2838699"/>
    <lineage>
        <taxon>Bacteria</taxon>
        <taxon>Pseudomonadati</taxon>
        <taxon>Deferribacterota</taxon>
        <taxon>Deferribacteres</taxon>
        <taxon>Deferribacterales</taxon>
        <taxon>Mucispirillaceae</taxon>
        <taxon>Mucispirillum</taxon>
    </lineage>
</organism>
<gene>
    <name evidence="2" type="ORF">H9804_05825</name>
</gene>
<dbReference type="Proteomes" id="UP000824176">
    <property type="component" value="Unassembled WGS sequence"/>
</dbReference>
<dbReference type="EMBL" id="DXAQ01000090">
    <property type="protein sequence ID" value="HIZ89443.1"/>
    <property type="molecule type" value="Genomic_DNA"/>
</dbReference>
<comment type="caution">
    <text evidence="2">The sequence shown here is derived from an EMBL/GenBank/DDBJ whole genome shotgun (WGS) entry which is preliminary data.</text>
</comment>
<dbReference type="AlphaFoldDB" id="A0A9D2GSZ4"/>
<name>A0A9D2GSZ4_9BACT</name>
<dbReference type="PANTHER" id="PTHR47505">
    <property type="entry name" value="DNA UTILIZATION PROTEIN YHGH"/>
    <property type="match status" value="1"/>
</dbReference>
<dbReference type="InterPro" id="IPR029057">
    <property type="entry name" value="PRTase-like"/>
</dbReference>
<protein>
    <submittedName>
        <fullName evidence="2">ComF family protein</fullName>
    </submittedName>
</protein>
<evidence type="ECO:0000313" key="3">
    <source>
        <dbReference type="Proteomes" id="UP000824176"/>
    </source>
</evidence>
<evidence type="ECO:0000313" key="2">
    <source>
        <dbReference type="EMBL" id="HIZ89443.1"/>
    </source>
</evidence>
<dbReference type="PANTHER" id="PTHR47505:SF1">
    <property type="entry name" value="DNA UTILIZATION PROTEIN YHGH"/>
    <property type="match status" value="1"/>
</dbReference>